<organism evidence="1 2">
    <name type="scientific">Fasciola hepatica</name>
    <name type="common">Liver fluke</name>
    <dbReference type="NCBI Taxonomy" id="6192"/>
    <lineage>
        <taxon>Eukaryota</taxon>
        <taxon>Metazoa</taxon>
        <taxon>Spiralia</taxon>
        <taxon>Lophotrochozoa</taxon>
        <taxon>Platyhelminthes</taxon>
        <taxon>Trematoda</taxon>
        <taxon>Digenea</taxon>
        <taxon>Plagiorchiida</taxon>
        <taxon>Echinostomata</taxon>
        <taxon>Echinostomatoidea</taxon>
        <taxon>Fasciolidae</taxon>
        <taxon>Fasciola</taxon>
    </lineage>
</organism>
<sequence length="82" mass="9346">MFYTYEPVINTSFALELVLSTIRRFSTKLNTHKREIRHATFLPSAIRIATALAHKVIRIIDTIILELDFAAAMPNDSVRGDE</sequence>
<gene>
    <name evidence="1" type="ORF">D915_007529</name>
</gene>
<accession>A0A4E0RYN0</accession>
<comment type="caution">
    <text evidence="1">The sequence shown here is derived from an EMBL/GenBank/DDBJ whole genome shotgun (WGS) entry which is preliminary data.</text>
</comment>
<dbReference type="EMBL" id="JXXN02003329">
    <property type="protein sequence ID" value="THD21700.1"/>
    <property type="molecule type" value="Genomic_DNA"/>
</dbReference>
<evidence type="ECO:0000313" key="2">
    <source>
        <dbReference type="Proteomes" id="UP000230066"/>
    </source>
</evidence>
<dbReference type="AlphaFoldDB" id="A0A4E0RYN0"/>
<evidence type="ECO:0000313" key="1">
    <source>
        <dbReference type="EMBL" id="THD21700.1"/>
    </source>
</evidence>
<name>A0A4E0RYN0_FASHE</name>
<keyword evidence="2" id="KW-1185">Reference proteome</keyword>
<proteinExistence type="predicted"/>
<dbReference type="Proteomes" id="UP000230066">
    <property type="component" value="Unassembled WGS sequence"/>
</dbReference>
<protein>
    <submittedName>
        <fullName evidence="1">Uncharacterized protein</fullName>
    </submittedName>
</protein>
<reference evidence="1" key="1">
    <citation type="submission" date="2019-03" db="EMBL/GenBank/DDBJ databases">
        <title>Improved annotation for the trematode Fasciola hepatica.</title>
        <authorList>
            <person name="Choi Y.-J."/>
            <person name="Martin J."/>
            <person name="Mitreva M."/>
        </authorList>
    </citation>
    <scope>NUCLEOTIDE SEQUENCE [LARGE SCALE GENOMIC DNA]</scope>
</reference>